<dbReference type="GO" id="GO:0008541">
    <property type="term" value="C:proteasome regulatory particle, lid subcomplex"/>
    <property type="evidence" value="ECO:0007669"/>
    <property type="project" value="TreeGrafter"/>
</dbReference>
<feature type="domain" description="DEUBAD" evidence="7">
    <location>
        <begin position="285"/>
        <end position="396"/>
    </location>
</feature>
<dbReference type="GO" id="GO:0005737">
    <property type="term" value="C:cytoplasm"/>
    <property type="evidence" value="ECO:0007669"/>
    <property type="project" value="UniProtKB-SubCell"/>
</dbReference>
<dbReference type="CDD" id="cd13314">
    <property type="entry name" value="PH_Rpn13"/>
    <property type="match status" value="1"/>
</dbReference>
<evidence type="ECO:0000256" key="4">
    <source>
        <dbReference type="ARBA" id="ARBA00022942"/>
    </source>
</evidence>
<evidence type="ECO:0000313" key="9">
    <source>
        <dbReference type="EMBL" id="KAJ0397750.1"/>
    </source>
</evidence>
<name>A0AAD5M0A6_PYTIN</name>
<keyword evidence="3" id="KW-0963">Cytoplasm</keyword>
<dbReference type="PANTHER" id="PTHR12225">
    <property type="entry name" value="ADHESION REGULATING MOLECULE 1 110 KDA CELL MEMBRANE GLYCOPROTEIN"/>
    <property type="match status" value="1"/>
</dbReference>
<dbReference type="AlphaFoldDB" id="A0AAD5M0A6"/>
<evidence type="ECO:0008006" key="11">
    <source>
        <dbReference type="Google" id="ProtNLM"/>
    </source>
</evidence>
<dbReference type="GO" id="GO:0005634">
    <property type="term" value="C:nucleus"/>
    <property type="evidence" value="ECO:0007669"/>
    <property type="project" value="UniProtKB-SubCell"/>
</dbReference>
<keyword evidence="4" id="KW-0647">Proteasome</keyword>
<keyword evidence="5" id="KW-0539">Nucleus</keyword>
<keyword evidence="10" id="KW-1185">Reference proteome</keyword>
<evidence type="ECO:0000256" key="2">
    <source>
        <dbReference type="ARBA" id="ARBA00004496"/>
    </source>
</evidence>
<dbReference type="Pfam" id="PF04683">
    <property type="entry name" value="Rpn13_ADRM1_Pru"/>
    <property type="match status" value="1"/>
</dbReference>
<accession>A0AAD5M0A6</accession>
<evidence type="ECO:0000313" key="10">
    <source>
        <dbReference type="Proteomes" id="UP001209570"/>
    </source>
</evidence>
<sequence>MQSLFPQYGSVFGGNNGAGRNELVSFNAGKMTVKPSANGKFLVTPDLKKGKICLTRGDDQLLHFQWVDRQTGASPDDFILFPDDAAFNKVNTGREGDRVYLLQYKNSSRRFFFWMQHKDASRDEELVKKVNDYMNNAQPAGGDAGRSGAGGAGNVQLDHNAIMQMLGAMGAGGEAGRGGASGAGAAGVQMADLQNILQNMGLPASHAASSPTTSAASSSQASQSGAASSTAATTASTHADHDMGAMDMDDMTEEELLRLAIEESMRDANPNTAQEKLDISMLAQGQQQPKGVSLTKLLSADNVTPLLQDEASINALLPHLPDGIQNAYELQQTLRSPQFRQSIGSLVSALQTGNYHAVLTNFGLDPAAGASKLTYGDSVGAFLDAIQHWADQQDATMTEDSTGNQPHQQQH</sequence>
<evidence type="ECO:0000256" key="6">
    <source>
        <dbReference type="SAM" id="MobiDB-lite"/>
    </source>
</evidence>
<dbReference type="PANTHER" id="PTHR12225:SF0">
    <property type="entry name" value="PROTEASOMAL UBIQUITIN RECEPTOR ADRM1"/>
    <property type="match status" value="1"/>
</dbReference>
<dbReference type="PROSITE" id="PS50330">
    <property type="entry name" value="UIM"/>
    <property type="match status" value="1"/>
</dbReference>
<dbReference type="GO" id="GO:0061133">
    <property type="term" value="F:endopeptidase activator activity"/>
    <property type="evidence" value="ECO:0007669"/>
    <property type="project" value="TreeGrafter"/>
</dbReference>
<proteinExistence type="predicted"/>
<dbReference type="FunFam" id="2.30.29.70:FF:000001">
    <property type="entry name" value="Proteasomal ubiquitin receptor ADRM1"/>
    <property type="match status" value="1"/>
</dbReference>
<evidence type="ECO:0000256" key="1">
    <source>
        <dbReference type="ARBA" id="ARBA00004123"/>
    </source>
</evidence>
<evidence type="ECO:0000259" key="7">
    <source>
        <dbReference type="PROSITE" id="PS51916"/>
    </source>
</evidence>
<reference evidence="9" key="1">
    <citation type="submission" date="2021-12" db="EMBL/GenBank/DDBJ databases">
        <title>Prjna785345.</title>
        <authorList>
            <person name="Rujirawat T."/>
            <person name="Krajaejun T."/>
        </authorList>
    </citation>
    <scope>NUCLEOTIDE SEQUENCE</scope>
    <source>
        <strain evidence="9">Pi057C3</strain>
    </source>
</reference>
<evidence type="ECO:0000259" key="8">
    <source>
        <dbReference type="PROSITE" id="PS51917"/>
    </source>
</evidence>
<dbReference type="InterPro" id="IPR038108">
    <property type="entry name" value="RPN13_DEUBAD_sf"/>
</dbReference>
<dbReference type="Gene3D" id="2.30.29.70">
    <property type="entry name" value="Proteasomal ubiquitin receptor Rpn13/ADRM1"/>
    <property type="match status" value="1"/>
</dbReference>
<dbReference type="InterPro" id="IPR003903">
    <property type="entry name" value="UIM_dom"/>
</dbReference>
<dbReference type="EMBL" id="JAKCXM010000239">
    <property type="protein sequence ID" value="KAJ0397750.1"/>
    <property type="molecule type" value="Genomic_DNA"/>
</dbReference>
<feature type="region of interest" description="Disordered" evidence="6">
    <location>
        <begin position="203"/>
        <end position="244"/>
    </location>
</feature>
<comment type="caution">
    <text evidence="9">The sequence shown here is derived from an EMBL/GenBank/DDBJ whole genome shotgun (WGS) entry which is preliminary data.</text>
</comment>
<dbReference type="PROSITE" id="PS51917">
    <property type="entry name" value="PRU"/>
    <property type="match status" value="1"/>
</dbReference>
<dbReference type="InterPro" id="IPR038633">
    <property type="entry name" value="Rpn13/ADRM1_Pru_sf"/>
</dbReference>
<dbReference type="PROSITE" id="PS51916">
    <property type="entry name" value="DEUBAD"/>
    <property type="match status" value="1"/>
</dbReference>
<gene>
    <name evidence="9" type="ORF">P43SY_005607</name>
</gene>
<dbReference type="InterPro" id="IPR044867">
    <property type="entry name" value="DEUBAD_dom"/>
</dbReference>
<dbReference type="Pfam" id="PF16550">
    <property type="entry name" value="RPN13_C"/>
    <property type="match status" value="1"/>
</dbReference>
<dbReference type="SMART" id="SM00726">
    <property type="entry name" value="UIM"/>
    <property type="match status" value="1"/>
</dbReference>
<dbReference type="GO" id="GO:0070628">
    <property type="term" value="F:proteasome binding"/>
    <property type="evidence" value="ECO:0007669"/>
    <property type="project" value="TreeGrafter"/>
</dbReference>
<feature type="domain" description="Pru" evidence="8">
    <location>
        <begin position="18"/>
        <end position="137"/>
    </location>
</feature>
<dbReference type="Proteomes" id="UP001209570">
    <property type="component" value="Unassembled WGS sequence"/>
</dbReference>
<dbReference type="InterPro" id="IPR006773">
    <property type="entry name" value="Rpn13/ADRM1"/>
</dbReference>
<comment type="subcellular location">
    <subcellularLocation>
        <location evidence="2">Cytoplasm</location>
    </subcellularLocation>
    <subcellularLocation>
        <location evidence="1">Nucleus</location>
    </subcellularLocation>
</comment>
<dbReference type="InterPro" id="IPR032368">
    <property type="entry name" value="RPN13_DEUBAD"/>
</dbReference>
<feature type="compositionally biased region" description="Low complexity" evidence="6">
    <location>
        <begin position="203"/>
        <end position="237"/>
    </location>
</feature>
<evidence type="ECO:0000256" key="5">
    <source>
        <dbReference type="ARBA" id="ARBA00023242"/>
    </source>
</evidence>
<organism evidence="9 10">
    <name type="scientific">Pythium insidiosum</name>
    <name type="common">Pythiosis disease agent</name>
    <dbReference type="NCBI Taxonomy" id="114742"/>
    <lineage>
        <taxon>Eukaryota</taxon>
        <taxon>Sar</taxon>
        <taxon>Stramenopiles</taxon>
        <taxon>Oomycota</taxon>
        <taxon>Peronosporomycetes</taxon>
        <taxon>Pythiales</taxon>
        <taxon>Pythiaceae</taxon>
        <taxon>Pythium</taxon>
    </lineage>
</organism>
<dbReference type="Gene3D" id="1.10.2020.20">
    <property type="match status" value="1"/>
</dbReference>
<protein>
    <recommendedName>
        <fullName evidence="11">Proteasomal ubiquitin receptor ADRM1</fullName>
    </recommendedName>
</protein>
<evidence type="ECO:0000256" key="3">
    <source>
        <dbReference type="ARBA" id="ARBA00022490"/>
    </source>
</evidence>
<dbReference type="InterPro" id="IPR044868">
    <property type="entry name" value="Rpn13/ADRM1_Pru"/>
</dbReference>